<evidence type="ECO:0000259" key="1">
    <source>
        <dbReference type="Pfam" id="PF00534"/>
    </source>
</evidence>
<proteinExistence type="predicted"/>
<feature type="domain" description="Glycosyl transferase family 1" evidence="1">
    <location>
        <begin position="195"/>
        <end position="338"/>
    </location>
</feature>
<dbReference type="EMBL" id="BLAY01000175">
    <property type="protein sequence ID" value="GET42663.1"/>
    <property type="molecule type" value="Genomic_DNA"/>
</dbReference>
<dbReference type="SUPFAM" id="SSF53756">
    <property type="entry name" value="UDP-Glycosyltransferase/glycogen phosphorylase"/>
    <property type="match status" value="1"/>
</dbReference>
<dbReference type="Gene3D" id="3.40.50.2000">
    <property type="entry name" value="Glycogen Phosphorylase B"/>
    <property type="match status" value="2"/>
</dbReference>
<dbReference type="PANTHER" id="PTHR12526:SF630">
    <property type="entry name" value="GLYCOSYLTRANSFERASE"/>
    <property type="match status" value="1"/>
</dbReference>
<evidence type="ECO:0000313" key="4">
    <source>
        <dbReference type="Proteomes" id="UP001050975"/>
    </source>
</evidence>
<comment type="caution">
    <text evidence="3">The sequence shown here is derived from an EMBL/GenBank/DDBJ whole genome shotgun (WGS) entry which is preliminary data.</text>
</comment>
<dbReference type="RefSeq" id="WP_226590549.1">
    <property type="nucleotide sequence ID" value="NZ_BLAY01000175.1"/>
</dbReference>
<keyword evidence="4" id="KW-1185">Reference proteome</keyword>
<dbReference type="AlphaFoldDB" id="A0AAV3XK34"/>
<name>A0AAV3XK34_9CYAN</name>
<dbReference type="CDD" id="cd03811">
    <property type="entry name" value="GT4_GT28_WabH-like"/>
    <property type="match status" value="1"/>
</dbReference>
<protein>
    <submittedName>
        <fullName evidence="3">Glycosyl transferase group 1</fullName>
    </submittedName>
</protein>
<accession>A0AAV3XK34</accession>
<reference evidence="3" key="1">
    <citation type="submission" date="2019-10" db="EMBL/GenBank/DDBJ databases">
        <title>Draft genome sequece of Microseira wollei NIES-4236.</title>
        <authorList>
            <person name="Yamaguchi H."/>
            <person name="Suzuki S."/>
            <person name="Kawachi M."/>
        </authorList>
    </citation>
    <scope>NUCLEOTIDE SEQUENCE</scope>
    <source>
        <strain evidence="3">NIES-4236</strain>
    </source>
</reference>
<organism evidence="3 4">
    <name type="scientific">Microseira wollei NIES-4236</name>
    <dbReference type="NCBI Taxonomy" id="2530354"/>
    <lineage>
        <taxon>Bacteria</taxon>
        <taxon>Bacillati</taxon>
        <taxon>Cyanobacteriota</taxon>
        <taxon>Cyanophyceae</taxon>
        <taxon>Oscillatoriophycideae</taxon>
        <taxon>Aerosakkonematales</taxon>
        <taxon>Aerosakkonemataceae</taxon>
        <taxon>Microseira</taxon>
    </lineage>
</organism>
<dbReference type="InterPro" id="IPR001296">
    <property type="entry name" value="Glyco_trans_1"/>
</dbReference>
<dbReference type="InterPro" id="IPR028098">
    <property type="entry name" value="Glyco_trans_4-like_N"/>
</dbReference>
<evidence type="ECO:0000313" key="3">
    <source>
        <dbReference type="EMBL" id="GET42663.1"/>
    </source>
</evidence>
<dbReference type="Pfam" id="PF13439">
    <property type="entry name" value="Glyco_transf_4"/>
    <property type="match status" value="1"/>
</dbReference>
<evidence type="ECO:0000259" key="2">
    <source>
        <dbReference type="Pfam" id="PF13439"/>
    </source>
</evidence>
<dbReference type="GO" id="GO:0016757">
    <property type="term" value="F:glycosyltransferase activity"/>
    <property type="evidence" value="ECO:0007669"/>
    <property type="project" value="InterPro"/>
</dbReference>
<dbReference type="Proteomes" id="UP001050975">
    <property type="component" value="Unassembled WGS sequence"/>
</dbReference>
<dbReference type="PANTHER" id="PTHR12526">
    <property type="entry name" value="GLYCOSYLTRANSFERASE"/>
    <property type="match status" value="1"/>
</dbReference>
<feature type="domain" description="Glycosyltransferase subfamily 4-like N-terminal" evidence="2">
    <location>
        <begin position="18"/>
        <end position="174"/>
    </location>
</feature>
<gene>
    <name evidence="3" type="ORF">MiSe_74810</name>
</gene>
<dbReference type="Pfam" id="PF00534">
    <property type="entry name" value="Glycos_transf_1"/>
    <property type="match status" value="1"/>
</dbReference>
<sequence>MSKNTPDIAIYLRLLYGGGAERAMVNLMHGFVEQGLKVDLVMNTVDGPFMKQVPPQVRIVGLKAPRMLEGLPKLAGYLRQEKPSVLLSALHYNNEIALWAKRLSGTSTRVFVCEQNTLSIHSRNRRSDRLAPILSRLFYSWADGIVAVSRGVAKDLAKVTNLPEQRIRTIYNPIITPELFEKSHLAIDHPWFATGQPPVIIGAGRLEEQKDFPSLIRAFAIVRKVLPARLVILGNGKDRQQLNNLVRELGLKDDVGFLGFVDNPYAYMARARVFVLSSAWEGFGNVIVESLALGTPVVSTNCPNGPAEILDNGKYGELVSVGDSEAMAQAILRVLSGNSQSVAPGWLEQFTLASVTQQYLDVMGISKVF</sequence>
<keyword evidence="3" id="KW-0808">Transferase</keyword>